<feature type="region of interest" description="Disordered" evidence="1">
    <location>
        <begin position="1"/>
        <end position="26"/>
    </location>
</feature>
<proteinExistence type="predicted"/>
<evidence type="ECO:0000313" key="2">
    <source>
        <dbReference type="EMBL" id="TRM62426.1"/>
    </source>
</evidence>
<protein>
    <submittedName>
        <fullName evidence="2">Uncharacterized protein</fullName>
    </submittedName>
</protein>
<feature type="compositionally biased region" description="Polar residues" evidence="1">
    <location>
        <begin position="1"/>
        <end position="17"/>
    </location>
</feature>
<comment type="caution">
    <text evidence="2">The sequence shown here is derived from an EMBL/GenBank/DDBJ whole genome shotgun (WGS) entry which is preliminary data.</text>
</comment>
<sequence>MEYRRQTYTNPETSTAPHQHHPRTSRHVASIVAAWGTSSATAHRTHRRRPWWPTIVTRTTTQEFRSLTRTGDSDPI</sequence>
<dbReference type="Proteomes" id="UP000320762">
    <property type="component" value="Unassembled WGS sequence"/>
</dbReference>
<evidence type="ECO:0000256" key="1">
    <source>
        <dbReference type="SAM" id="MobiDB-lite"/>
    </source>
</evidence>
<dbReference type="EMBL" id="VDMD01000013">
    <property type="protein sequence ID" value="TRM62426.1"/>
    <property type="molecule type" value="Genomic_DNA"/>
</dbReference>
<name>A0A550CCL0_9AGAR</name>
<evidence type="ECO:0000313" key="3">
    <source>
        <dbReference type="Proteomes" id="UP000320762"/>
    </source>
</evidence>
<gene>
    <name evidence="2" type="ORF">BD626DRAFT_499194</name>
</gene>
<keyword evidence="3" id="KW-1185">Reference proteome</keyword>
<organism evidence="2 3">
    <name type="scientific">Schizophyllum amplum</name>
    <dbReference type="NCBI Taxonomy" id="97359"/>
    <lineage>
        <taxon>Eukaryota</taxon>
        <taxon>Fungi</taxon>
        <taxon>Dikarya</taxon>
        <taxon>Basidiomycota</taxon>
        <taxon>Agaricomycotina</taxon>
        <taxon>Agaricomycetes</taxon>
        <taxon>Agaricomycetidae</taxon>
        <taxon>Agaricales</taxon>
        <taxon>Schizophyllaceae</taxon>
        <taxon>Schizophyllum</taxon>
    </lineage>
</organism>
<accession>A0A550CCL0</accession>
<reference evidence="2 3" key="1">
    <citation type="journal article" date="2019" name="New Phytol.">
        <title>Comparative genomics reveals unique wood-decay strategies and fruiting body development in the Schizophyllaceae.</title>
        <authorList>
            <person name="Almasi E."/>
            <person name="Sahu N."/>
            <person name="Krizsan K."/>
            <person name="Balint B."/>
            <person name="Kovacs G.M."/>
            <person name="Kiss B."/>
            <person name="Cseklye J."/>
            <person name="Drula E."/>
            <person name="Henrissat B."/>
            <person name="Nagy I."/>
            <person name="Chovatia M."/>
            <person name="Adam C."/>
            <person name="LaButti K."/>
            <person name="Lipzen A."/>
            <person name="Riley R."/>
            <person name="Grigoriev I.V."/>
            <person name="Nagy L.G."/>
        </authorList>
    </citation>
    <scope>NUCLEOTIDE SEQUENCE [LARGE SCALE GENOMIC DNA]</scope>
    <source>
        <strain evidence="2 3">NL-1724</strain>
    </source>
</reference>
<dbReference type="AlphaFoldDB" id="A0A550CCL0"/>